<feature type="transmembrane region" description="Helical" evidence="8">
    <location>
        <begin position="92"/>
        <end position="112"/>
    </location>
</feature>
<evidence type="ECO:0000256" key="4">
    <source>
        <dbReference type="ARBA" id="ARBA00022679"/>
    </source>
</evidence>
<gene>
    <name evidence="9" type="ORF">DWQ51_05170</name>
</gene>
<dbReference type="EMBL" id="QQWD01000004">
    <property type="protein sequence ID" value="REJ55234.1"/>
    <property type="molecule type" value="Genomic_DNA"/>
</dbReference>
<dbReference type="PANTHER" id="PTHR33908:SF11">
    <property type="entry name" value="MEMBRANE PROTEIN"/>
    <property type="match status" value="1"/>
</dbReference>
<dbReference type="GO" id="GO:0005886">
    <property type="term" value="C:plasma membrane"/>
    <property type="evidence" value="ECO:0007669"/>
    <property type="project" value="UniProtKB-SubCell"/>
</dbReference>
<feature type="transmembrane region" description="Helical" evidence="8">
    <location>
        <begin position="133"/>
        <end position="162"/>
    </location>
</feature>
<evidence type="ECO:0000256" key="5">
    <source>
        <dbReference type="ARBA" id="ARBA00022692"/>
    </source>
</evidence>
<evidence type="ECO:0000256" key="2">
    <source>
        <dbReference type="ARBA" id="ARBA00022475"/>
    </source>
</evidence>
<comment type="subcellular location">
    <subcellularLocation>
        <location evidence="1">Cell membrane</location>
        <topology evidence="1">Multi-pass membrane protein</topology>
    </subcellularLocation>
</comment>
<accession>A0A3E0M634</accession>
<feature type="transmembrane region" description="Helical" evidence="8">
    <location>
        <begin position="350"/>
        <end position="367"/>
    </location>
</feature>
<feature type="transmembrane region" description="Helical" evidence="8">
    <location>
        <begin position="317"/>
        <end position="338"/>
    </location>
</feature>
<feature type="transmembrane region" description="Helical" evidence="8">
    <location>
        <begin position="398"/>
        <end position="417"/>
    </location>
</feature>
<name>A0A3E0M634_9CHRO</name>
<evidence type="ECO:0000313" key="9">
    <source>
        <dbReference type="EMBL" id="REJ55234.1"/>
    </source>
</evidence>
<evidence type="ECO:0000256" key="1">
    <source>
        <dbReference type="ARBA" id="ARBA00004651"/>
    </source>
</evidence>
<keyword evidence="4" id="KW-0808">Transferase</keyword>
<feature type="transmembrane region" description="Helical" evidence="8">
    <location>
        <begin position="174"/>
        <end position="203"/>
    </location>
</feature>
<dbReference type="AlphaFoldDB" id="A0A3E0M634"/>
<dbReference type="Proteomes" id="UP000257002">
    <property type="component" value="Unassembled WGS sequence"/>
</dbReference>
<dbReference type="GO" id="GO:0016763">
    <property type="term" value="F:pentosyltransferase activity"/>
    <property type="evidence" value="ECO:0007669"/>
    <property type="project" value="TreeGrafter"/>
</dbReference>
<evidence type="ECO:0000256" key="7">
    <source>
        <dbReference type="ARBA" id="ARBA00023136"/>
    </source>
</evidence>
<sequence>MNMLKMTKDFKPAQLVSVLVNFIGFVVLLTCVLLSPHALVYDEVYHLPLVDLLNQYGLSYRFLRGTGQSAPGPLYPIIHYIFQPLTNLEAPAIRLVNILLLLLLILVLSLTLQKIFKIPQPLVSSLTIMGLPMIWVITGMALTEIPAMLLATLAVFLIFIALEKIADNQQMSLGIAALSGLCLGMAIVGRQTFLVLVFILPILTISSSKKSWQPLILCWLTSGILPAIVFSVWGGLVPPGQSSLSSGYSLVNGFLSFAYTGLLLFILAPKWFSLNKVIIISVLVSSFLGNAIFKILSIRPAYQVFKKIIPDPTWLSFFFYLASSCLLAFGILFLIASLNNCRDHNRDSKFLFLNVAVIVVAATAFRITHYYSTRYTATAIPFLILLGQYYTKDNYFKVARLLLGNIVGCLMLVSYFLRPWN</sequence>
<keyword evidence="7 8" id="KW-0472">Membrane</keyword>
<evidence type="ECO:0000256" key="3">
    <source>
        <dbReference type="ARBA" id="ARBA00022676"/>
    </source>
</evidence>
<feature type="transmembrane region" description="Helical" evidence="8">
    <location>
        <begin position="12"/>
        <end position="35"/>
    </location>
</feature>
<dbReference type="GO" id="GO:0009103">
    <property type="term" value="P:lipopolysaccharide biosynthetic process"/>
    <property type="evidence" value="ECO:0007669"/>
    <property type="project" value="UniProtKB-ARBA"/>
</dbReference>
<comment type="caution">
    <text evidence="9">The sequence shown here is derived from an EMBL/GenBank/DDBJ whole genome shotgun (WGS) entry which is preliminary data.</text>
</comment>
<dbReference type="PANTHER" id="PTHR33908">
    <property type="entry name" value="MANNOSYLTRANSFERASE YKCB-RELATED"/>
    <property type="match status" value="1"/>
</dbReference>
<keyword evidence="2" id="KW-1003">Cell membrane</keyword>
<evidence type="ECO:0000256" key="6">
    <source>
        <dbReference type="ARBA" id="ARBA00022989"/>
    </source>
</evidence>
<evidence type="ECO:0000256" key="8">
    <source>
        <dbReference type="SAM" id="Phobius"/>
    </source>
</evidence>
<protein>
    <submittedName>
        <fullName evidence="9">Uncharacterized protein</fullName>
    </submittedName>
</protein>
<feature type="transmembrane region" description="Helical" evidence="8">
    <location>
        <begin position="277"/>
        <end position="297"/>
    </location>
</feature>
<dbReference type="InterPro" id="IPR050297">
    <property type="entry name" value="LipidA_mod_glycosyltrf_83"/>
</dbReference>
<feature type="transmembrane region" description="Helical" evidence="8">
    <location>
        <begin position="215"/>
        <end position="236"/>
    </location>
</feature>
<organism evidence="9 10">
    <name type="scientific">Microcystis wesenbergii TW10</name>
    <dbReference type="NCBI Taxonomy" id="2060474"/>
    <lineage>
        <taxon>Bacteria</taxon>
        <taxon>Bacillati</taxon>
        <taxon>Cyanobacteriota</taxon>
        <taxon>Cyanophyceae</taxon>
        <taxon>Oscillatoriophycideae</taxon>
        <taxon>Chroococcales</taxon>
        <taxon>Microcystaceae</taxon>
        <taxon>Microcystis</taxon>
    </lineage>
</organism>
<keyword evidence="6 8" id="KW-1133">Transmembrane helix</keyword>
<proteinExistence type="predicted"/>
<evidence type="ECO:0000313" key="10">
    <source>
        <dbReference type="Proteomes" id="UP000257002"/>
    </source>
</evidence>
<keyword evidence="3" id="KW-0328">Glycosyltransferase</keyword>
<feature type="transmembrane region" description="Helical" evidence="8">
    <location>
        <begin position="248"/>
        <end position="268"/>
    </location>
</feature>
<keyword evidence="5 8" id="KW-0812">Transmembrane</keyword>
<reference evidence="9 10" key="1">
    <citation type="submission" date="2017-10" db="EMBL/GenBank/DDBJ databases">
        <title>A large-scale comparative metagenomic study reveals the eutrophication-driven functional interactions in six Microcystis-epibionts communities.</title>
        <authorList>
            <person name="Li Q."/>
            <person name="Lin F."/>
        </authorList>
    </citation>
    <scope>NUCLEOTIDE SEQUENCE [LARGE SCALE GENOMIC DNA]</scope>
    <source>
        <strain evidence="9">TW10</strain>
    </source>
</reference>